<dbReference type="EMBL" id="LIAE01007494">
    <property type="protein sequence ID" value="PAV78917.1"/>
    <property type="molecule type" value="Genomic_DNA"/>
</dbReference>
<evidence type="ECO:0000313" key="2">
    <source>
        <dbReference type="EMBL" id="PAV78917.1"/>
    </source>
</evidence>
<dbReference type="AlphaFoldDB" id="A0A2A2KYH4"/>
<protein>
    <recommendedName>
        <fullName evidence="4">C2H2-type domain-containing protein</fullName>
    </recommendedName>
</protein>
<comment type="caution">
    <text evidence="2">The sequence shown here is derived from an EMBL/GenBank/DDBJ whole genome shotgun (WGS) entry which is preliminary data.</text>
</comment>
<feature type="compositionally biased region" description="Acidic residues" evidence="1">
    <location>
        <begin position="908"/>
        <end position="924"/>
    </location>
</feature>
<accession>A0A2A2KYH4</accession>
<keyword evidence="3" id="KW-1185">Reference proteome</keyword>
<dbReference type="Proteomes" id="UP000218231">
    <property type="component" value="Unassembled WGS sequence"/>
</dbReference>
<reference evidence="2 3" key="1">
    <citation type="journal article" date="2017" name="Curr. Biol.">
        <title>Genome architecture and evolution of a unichromosomal asexual nematode.</title>
        <authorList>
            <person name="Fradin H."/>
            <person name="Zegar C."/>
            <person name="Gutwein M."/>
            <person name="Lucas J."/>
            <person name="Kovtun M."/>
            <person name="Corcoran D."/>
            <person name="Baugh L.R."/>
            <person name="Kiontke K."/>
            <person name="Gunsalus K."/>
            <person name="Fitch D.H."/>
            <person name="Piano F."/>
        </authorList>
    </citation>
    <scope>NUCLEOTIDE SEQUENCE [LARGE SCALE GENOMIC DNA]</scope>
    <source>
        <strain evidence="2">PF1309</strain>
    </source>
</reference>
<evidence type="ECO:0000256" key="1">
    <source>
        <dbReference type="SAM" id="MobiDB-lite"/>
    </source>
</evidence>
<gene>
    <name evidence="2" type="ORF">WR25_01905</name>
</gene>
<feature type="region of interest" description="Disordered" evidence="1">
    <location>
        <begin position="885"/>
        <end position="941"/>
    </location>
</feature>
<evidence type="ECO:0008006" key="4">
    <source>
        <dbReference type="Google" id="ProtNLM"/>
    </source>
</evidence>
<dbReference type="PANTHER" id="PTHR33845">
    <property type="entry name" value="C2H2-TYPE DOMAIN-CONTAINING PROTEIN"/>
    <property type="match status" value="1"/>
</dbReference>
<dbReference type="PANTHER" id="PTHR33845:SF1">
    <property type="entry name" value="C2H2-TYPE DOMAIN-CONTAINING PROTEIN"/>
    <property type="match status" value="1"/>
</dbReference>
<organism evidence="2 3">
    <name type="scientific">Diploscapter pachys</name>
    <dbReference type="NCBI Taxonomy" id="2018661"/>
    <lineage>
        <taxon>Eukaryota</taxon>
        <taxon>Metazoa</taxon>
        <taxon>Ecdysozoa</taxon>
        <taxon>Nematoda</taxon>
        <taxon>Chromadorea</taxon>
        <taxon>Rhabditida</taxon>
        <taxon>Rhabditina</taxon>
        <taxon>Rhabditomorpha</taxon>
        <taxon>Rhabditoidea</taxon>
        <taxon>Rhabditidae</taxon>
        <taxon>Diploscapter</taxon>
    </lineage>
</organism>
<proteinExistence type="predicted"/>
<feature type="compositionally biased region" description="Polar residues" evidence="1">
    <location>
        <begin position="704"/>
        <end position="713"/>
    </location>
</feature>
<dbReference type="OrthoDB" id="5988132at2759"/>
<dbReference type="STRING" id="2018661.A0A2A2KYH4"/>
<feature type="region of interest" description="Disordered" evidence="1">
    <location>
        <begin position="693"/>
        <end position="715"/>
    </location>
</feature>
<name>A0A2A2KYH4_9BILA</name>
<evidence type="ECO:0000313" key="3">
    <source>
        <dbReference type="Proteomes" id="UP000218231"/>
    </source>
</evidence>
<sequence>MDEDDYNPTRPITLDDDYIPPDYSFYQANGPPRVKRMDTVVTQDVIIYTMAPDSPDEYGRQLTVCMMDKRATRADLNIDRLLDKMAKLFNMAESRAERINALAVFADCFSIVRLRIHIPSLSNYIFYEAKRWSHLTGGFMKEEQFSRIRFNPRAITTFIHFITDSSQMVQLPFGTRRIKFEDGTVEEIGDVMRKNSASYTIQLFEKYLRDTDQVHLTMSRPFLFKLLKVCSASPRRSYTCVDSYVAEAYESFNELDEILSNWSRFDLFDETWTKNMRKALTDSRLYISNDYRLRCKTISRVNDHCTRYSLSDPDKPDLADRCNEGPDAHEHDMACPECERTKSTFTELIDAANNIIKNLSDELNRKPNDPNLLATLEQLELDRWTINSATKVVNELKKHQMRCAQSSRARTTIVDNLEEKTCLITMDFGMRYIPRKFMEKQVDFFGKKGKSYMVAHVLCKFEGRLAQHTYAFLLPSDKQDKVSVIACVRVMLVDLEKMGVQKVILRSDNAGCYHSSALLGSIYNLTIDLKIRVTRYIFSESQDGKSDADRQIARLKKRLNDRLLSGYDVVTVNDMFDAWDQGKPLPGLSCHVVEYKLINEPTFQLPNIRMLGDFQFEENEVIVRRYFGIGRGTSINRQNLRFTNVDIHVEREGGPGLSKNTTVEKETQLIRNSDQPIFWYLCGVENKKQQSQTKSVTKAVSDIENGQQSSSTSMEDEPLGYLCTFPGCRSSFLSLRYYELHLLRGKHDVRPETESAMDVGAHAYVDDLEGRSIRKGKLAELTDLMEHSIPTQGEFKIEPLGWAIRTLNQVKRHSQKAKDFLVAKFKAGIGAGKKKADPAELAKEMRTLKEGGVRVFSPDECLNAKQIKSYFSVLNQRTIFEADEQPTHGVLKSSNRPSRSLRKPIEQIADDAENEQQENEGDAEEIYRKDPEYEAEEDDDLVLGVVRNRTQLFED</sequence>